<evidence type="ECO:0000313" key="8">
    <source>
        <dbReference type="Proteomes" id="UP000326852"/>
    </source>
</evidence>
<dbReference type="InterPro" id="IPR001647">
    <property type="entry name" value="HTH_TetR"/>
</dbReference>
<dbReference type="InterPro" id="IPR050109">
    <property type="entry name" value="HTH-type_TetR-like_transc_reg"/>
</dbReference>
<dbReference type="GO" id="GO:0000976">
    <property type="term" value="F:transcription cis-regulatory region binding"/>
    <property type="evidence" value="ECO:0007669"/>
    <property type="project" value="TreeGrafter"/>
</dbReference>
<dbReference type="OrthoDB" id="4542604at2"/>
<dbReference type="PROSITE" id="PS50977">
    <property type="entry name" value="HTH_TETR_2"/>
    <property type="match status" value="1"/>
</dbReference>
<dbReference type="Proteomes" id="UP000326852">
    <property type="component" value="Unassembled WGS sequence"/>
</dbReference>
<dbReference type="Pfam" id="PF19344">
    <property type="entry name" value="TetR_C_32"/>
    <property type="match status" value="1"/>
</dbReference>
<name>A0A5N6MHC9_9MICC</name>
<organism evidence="7 8">
    <name type="scientific">Arthrobacter yangruifuii</name>
    <dbReference type="NCBI Taxonomy" id="2606616"/>
    <lineage>
        <taxon>Bacteria</taxon>
        <taxon>Bacillati</taxon>
        <taxon>Actinomycetota</taxon>
        <taxon>Actinomycetes</taxon>
        <taxon>Micrococcales</taxon>
        <taxon>Micrococcaceae</taxon>
        <taxon>Arthrobacter</taxon>
    </lineage>
</organism>
<evidence type="ECO:0000256" key="4">
    <source>
        <dbReference type="PROSITE-ProRule" id="PRU00335"/>
    </source>
</evidence>
<gene>
    <name evidence="7" type="ORF">GD627_08140</name>
</gene>
<dbReference type="AlphaFoldDB" id="A0A5N6MHC9"/>
<evidence type="ECO:0000256" key="5">
    <source>
        <dbReference type="SAM" id="MobiDB-lite"/>
    </source>
</evidence>
<dbReference type="GO" id="GO:0003700">
    <property type="term" value="F:DNA-binding transcription factor activity"/>
    <property type="evidence" value="ECO:0007669"/>
    <property type="project" value="TreeGrafter"/>
</dbReference>
<comment type="caution">
    <text evidence="7">The sequence shown here is derived from an EMBL/GenBank/DDBJ whole genome shotgun (WGS) entry which is preliminary data.</text>
</comment>
<accession>A0A5N6MHC9</accession>
<protein>
    <submittedName>
        <fullName evidence="7">TetR family transcriptional regulator</fullName>
    </submittedName>
</protein>
<dbReference type="Gene3D" id="1.10.357.10">
    <property type="entry name" value="Tetracycline Repressor, domain 2"/>
    <property type="match status" value="1"/>
</dbReference>
<evidence type="ECO:0000256" key="2">
    <source>
        <dbReference type="ARBA" id="ARBA00023125"/>
    </source>
</evidence>
<evidence type="ECO:0000256" key="1">
    <source>
        <dbReference type="ARBA" id="ARBA00023015"/>
    </source>
</evidence>
<evidence type="ECO:0000256" key="3">
    <source>
        <dbReference type="ARBA" id="ARBA00023163"/>
    </source>
</evidence>
<dbReference type="Pfam" id="PF00440">
    <property type="entry name" value="TetR_N"/>
    <property type="match status" value="1"/>
</dbReference>
<sequence length="245" mass="26144">MVNIALEDPSGPPPAADGRALRWEAHRAERRRTLIKTARRAVHTLGCAASMEEIAAASGTSKSVFYRYFGDKAGLQKAMGEMAVARMQEKIIEAGRTAASARSGLRAMVSAYLQMAETSPNVYLFVTGQLGDGGPGQIDTALSSFFETITAMMDAAIGEYLAGREMPPEASATAHYWPTAALGMIRAAGERWIAAPGGPGKPTEEQMTDQLTAWLFDGIGYDRGPGPDSTDFPSAPSTDHEKETQ</sequence>
<keyword evidence="1" id="KW-0805">Transcription regulation</keyword>
<dbReference type="EMBL" id="VTFX01000004">
    <property type="protein sequence ID" value="KAD3632823.1"/>
    <property type="molecule type" value="Genomic_DNA"/>
</dbReference>
<dbReference type="InterPro" id="IPR009057">
    <property type="entry name" value="Homeodomain-like_sf"/>
</dbReference>
<feature type="domain" description="HTH tetR-type" evidence="6">
    <location>
        <begin position="28"/>
        <end position="87"/>
    </location>
</feature>
<keyword evidence="2 4" id="KW-0238">DNA-binding</keyword>
<keyword evidence="3" id="KW-0804">Transcription</keyword>
<dbReference type="PANTHER" id="PTHR30055">
    <property type="entry name" value="HTH-TYPE TRANSCRIPTIONAL REGULATOR RUTR"/>
    <property type="match status" value="1"/>
</dbReference>
<reference evidence="7 8" key="1">
    <citation type="submission" date="2019-08" db="EMBL/GenBank/DDBJ databases">
        <title>Arthrobacter sp. nov., isolated from plateau pika and Tibetan wild ass.</title>
        <authorList>
            <person name="Ge Y."/>
        </authorList>
    </citation>
    <scope>NUCLEOTIDE SEQUENCE [LARGE SCALE GENOMIC DNA]</scope>
    <source>
        <strain evidence="7 8">785</strain>
    </source>
</reference>
<dbReference type="PANTHER" id="PTHR30055:SF234">
    <property type="entry name" value="HTH-TYPE TRANSCRIPTIONAL REGULATOR BETI"/>
    <property type="match status" value="1"/>
</dbReference>
<proteinExistence type="predicted"/>
<feature type="region of interest" description="Disordered" evidence="5">
    <location>
        <begin position="217"/>
        <end position="245"/>
    </location>
</feature>
<dbReference type="InterPro" id="IPR045823">
    <property type="entry name" value="TetR_C_32"/>
</dbReference>
<evidence type="ECO:0000313" key="7">
    <source>
        <dbReference type="EMBL" id="KAD3632823.1"/>
    </source>
</evidence>
<dbReference type="SUPFAM" id="SSF46689">
    <property type="entry name" value="Homeodomain-like"/>
    <property type="match status" value="1"/>
</dbReference>
<evidence type="ECO:0000259" key="6">
    <source>
        <dbReference type="PROSITE" id="PS50977"/>
    </source>
</evidence>
<feature type="DNA-binding region" description="H-T-H motif" evidence="4">
    <location>
        <begin position="50"/>
        <end position="69"/>
    </location>
</feature>
<keyword evidence="8" id="KW-1185">Reference proteome</keyword>